<evidence type="ECO:0000256" key="4">
    <source>
        <dbReference type="ARBA" id="ARBA00022670"/>
    </source>
</evidence>
<keyword evidence="4 8" id="KW-0645">Protease</keyword>
<dbReference type="OrthoDB" id="285308at2759"/>
<evidence type="ECO:0000256" key="3">
    <source>
        <dbReference type="ARBA" id="ARBA00014615"/>
    </source>
</evidence>
<evidence type="ECO:0000256" key="6">
    <source>
        <dbReference type="ARBA" id="ARBA00022801"/>
    </source>
</evidence>
<dbReference type="GO" id="GO:0004222">
    <property type="term" value="F:metalloendopeptidase activity"/>
    <property type="evidence" value="ECO:0007669"/>
    <property type="project" value="InterPro"/>
</dbReference>
<comment type="subcellular location">
    <subcellularLocation>
        <location evidence="1 8">Mitochondrion inner membrane</location>
        <topology evidence="1 8">Peripheral membrane protein</topology>
        <orientation evidence="1 8">Intermembrane side</orientation>
    </subcellularLocation>
</comment>
<keyword evidence="7 8" id="KW-0482">Metalloprotease</keyword>
<accession>A0A9P3M1F3</accession>
<evidence type="ECO:0000313" key="10">
    <source>
        <dbReference type="EMBL" id="GJJ78233.1"/>
    </source>
</evidence>
<keyword evidence="6 8" id="KW-0378">Hydrolase</keyword>
<evidence type="ECO:0000256" key="9">
    <source>
        <dbReference type="SAM" id="MobiDB-lite"/>
    </source>
</evidence>
<keyword evidence="11" id="KW-1185">Reference proteome</keyword>
<dbReference type="GO" id="GO:0034982">
    <property type="term" value="P:mitochondrial protein processing"/>
    <property type="evidence" value="ECO:0007669"/>
    <property type="project" value="TreeGrafter"/>
</dbReference>
<evidence type="ECO:0000256" key="7">
    <source>
        <dbReference type="ARBA" id="ARBA00023049"/>
    </source>
</evidence>
<dbReference type="AlphaFoldDB" id="A0A9P3M1F3"/>
<dbReference type="Pfam" id="PF09768">
    <property type="entry name" value="Peptidase_M76"/>
    <property type="match status" value="1"/>
</dbReference>
<organism evidence="10 11">
    <name type="scientific">Entomortierella parvispora</name>
    <dbReference type="NCBI Taxonomy" id="205924"/>
    <lineage>
        <taxon>Eukaryota</taxon>
        <taxon>Fungi</taxon>
        <taxon>Fungi incertae sedis</taxon>
        <taxon>Mucoromycota</taxon>
        <taxon>Mortierellomycotina</taxon>
        <taxon>Mortierellomycetes</taxon>
        <taxon>Mortierellales</taxon>
        <taxon>Mortierellaceae</taxon>
        <taxon>Entomortierella</taxon>
    </lineage>
</organism>
<gene>
    <name evidence="10" type="ORF">EMPS_10592</name>
</gene>
<evidence type="ECO:0000256" key="1">
    <source>
        <dbReference type="ARBA" id="ARBA00004137"/>
    </source>
</evidence>
<keyword evidence="8" id="KW-0472">Membrane</keyword>
<keyword evidence="8" id="KW-0999">Mitochondrion inner membrane</keyword>
<evidence type="ECO:0000313" key="11">
    <source>
        <dbReference type="Proteomes" id="UP000827284"/>
    </source>
</evidence>
<comment type="similarity">
    <text evidence="2 8">Belongs to the peptidase M76 family.</text>
</comment>
<name>A0A9P3M1F3_9FUNG</name>
<feature type="compositionally biased region" description="Low complexity" evidence="9">
    <location>
        <begin position="1"/>
        <end position="22"/>
    </location>
</feature>
<dbReference type="GO" id="GO:0033615">
    <property type="term" value="P:mitochondrial proton-transporting ATP synthase complex assembly"/>
    <property type="evidence" value="ECO:0007669"/>
    <property type="project" value="TreeGrafter"/>
</dbReference>
<keyword evidence="5 8" id="KW-0479">Metal-binding</keyword>
<dbReference type="GO" id="GO:0046872">
    <property type="term" value="F:metal ion binding"/>
    <property type="evidence" value="ECO:0007669"/>
    <property type="project" value="UniProtKB-KW"/>
</dbReference>
<protein>
    <recommendedName>
        <fullName evidence="3 8">Mitochondrial inner membrane protease ATP23</fullName>
        <ecNumber evidence="8">3.4.24.-</ecNumber>
    </recommendedName>
</protein>
<reference evidence="10" key="2">
    <citation type="journal article" date="2022" name="Microbiol. Resour. Announc.">
        <title>Whole-Genome Sequence of Entomortierella parvispora E1425, a Mucoromycotan Fungus Associated with Burkholderiaceae-Related Endosymbiotic Bacteria.</title>
        <authorList>
            <person name="Herlambang A."/>
            <person name="Guo Y."/>
            <person name="Takashima Y."/>
            <person name="Narisawa K."/>
            <person name="Ohta H."/>
            <person name="Nishizawa T."/>
        </authorList>
    </citation>
    <scope>NUCLEOTIDE SEQUENCE</scope>
    <source>
        <strain evidence="10">E1425</strain>
    </source>
</reference>
<keyword evidence="8" id="KW-0496">Mitochondrion</keyword>
<comment type="function">
    <text evidence="8">Has a dual role in the assembly of mitochondrial ATPase.</text>
</comment>
<evidence type="ECO:0000256" key="5">
    <source>
        <dbReference type="ARBA" id="ARBA00022723"/>
    </source>
</evidence>
<dbReference type="EC" id="3.4.24.-" evidence="8"/>
<feature type="region of interest" description="Disordered" evidence="9">
    <location>
        <begin position="1"/>
        <end position="36"/>
    </location>
</feature>
<reference evidence="10" key="1">
    <citation type="submission" date="2021-11" db="EMBL/GenBank/DDBJ databases">
        <authorList>
            <person name="Herlambang A."/>
            <person name="Guo Y."/>
            <person name="Takashima Y."/>
            <person name="Nishizawa T."/>
        </authorList>
    </citation>
    <scope>NUCLEOTIDE SEQUENCE</scope>
    <source>
        <strain evidence="10">E1425</strain>
    </source>
</reference>
<evidence type="ECO:0000256" key="8">
    <source>
        <dbReference type="RuleBase" id="RU364057"/>
    </source>
</evidence>
<evidence type="ECO:0000256" key="2">
    <source>
        <dbReference type="ARBA" id="ARBA00009915"/>
    </source>
</evidence>
<comment type="caution">
    <text evidence="10">The sequence shown here is derived from an EMBL/GenBank/DDBJ whole genome shotgun (WGS) entry which is preliminary data.</text>
</comment>
<dbReference type="PANTHER" id="PTHR21711:SF0">
    <property type="entry name" value="MITOCHONDRIAL INNER MEMBRANE PROTEASE ATP23 HOMOLOG"/>
    <property type="match status" value="1"/>
</dbReference>
<sequence>MAEPSSTSPSVTSSESTLPPTTADVQPMSERELKEQKAFNNWRKTLSRITGVGLTPEEFKEEVAKADRKQCELQREQLVKTSPGVRFMMNNLAKAGCPLTKNMLECGPCDATKSGGFSNHHGILLCQNGFFSKKHMEHTMIHEMVHMYDHCVFGVDWHNLRHHACSEIRAAALSGDCNWTREVRRGFYTFTKQHQECVRRRAVLSVEANPKCPSRAAAEKAVNAVFDSCYNDTRPFDEFY</sequence>
<dbReference type="GO" id="GO:0005743">
    <property type="term" value="C:mitochondrial inner membrane"/>
    <property type="evidence" value="ECO:0007669"/>
    <property type="project" value="UniProtKB-SubCell"/>
</dbReference>
<proteinExistence type="inferred from homology"/>
<dbReference type="EMBL" id="BQFW01000014">
    <property type="protein sequence ID" value="GJJ78233.1"/>
    <property type="molecule type" value="Genomic_DNA"/>
</dbReference>
<dbReference type="Proteomes" id="UP000827284">
    <property type="component" value="Unassembled WGS sequence"/>
</dbReference>
<dbReference type="InterPro" id="IPR019165">
    <property type="entry name" value="Peptidase_M76_ATP23"/>
</dbReference>
<dbReference type="PANTHER" id="PTHR21711">
    <property type="entry name" value="MITOCHONDRIAL INNER MEMBRANE PROTEASE"/>
    <property type="match status" value="1"/>
</dbReference>